<protein>
    <recommendedName>
        <fullName evidence="5">Mannose-1-phosphate guanylyltransferase</fullName>
    </recommendedName>
</protein>
<organism evidence="3 4">
    <name type="scientific">Candidatus Phycosocius spiralis</name>
    <dbReference type="NCBI Taxonomy" id="2815099"/>
    <lineage>
        <taxon>Bacteria</taxon>
        <taxon>Pseudomonadati</taxon>
        <taxon>Pseudomonadota</taxon>
        <taxon>Alphaproteobacteria</taxon>
        <taxon>Caulobacterales</taxon>
        <taxon>Caulobacterales incertae sedis</taxon>
        <taxon>Candidatus Phycosocius</taxon>
    </lineage>
</organism>
<name>A0ABQ4PUY0_9PROT</name>
<dbReference type="Pfam" id="PF22640">
    <property type="entry name" value="ManC_GMP_beta-helix"/>
    <property type="match status" value="1"/>
</dbReference>
<dbReference type="Pfam" id="PF00483">
    <property type="entry name" value="NTP_transferase"/>
    <property type="match status" value="1"/>
</dbReference>
<dbReference type="PANTHER" id="PTHR46390">
    <property type="entry name" value="MANNOSE-1-PHOSPHATE GUANYLYLTRANSFERASE"/>
    <property type="match status" value="1"/>
</dbReference>
<sequence length="320" mass="33867">MFAQTLQRVACGQSVLFGAPVILCGQAHAGFVREELVTNAIVDATLIIEPVARNTAPAVAVAALVQAETNPDALMLVLSADAVITKPERLYQACLDAQEAALDGRVVTFGITPLFPETAYGYIKIGESLSGGVCAVDTFREKPDLATAQAYVASGSYAWNAGIFFFTPKVILRELALHAPLVLEAARLTLSASRNNRGEIDLDEDSFKKAPSISLDYAVMEATKRAAVVSVDMGWRDVGCFSTLWELAQKDEAANVCLGKTALFDTSGCLVRSESIPVAVIGVKDLVIIATDDGILVCAKDRTQDVGLAAHAFKAEGSVA</sequence>
<dbReference type="InterPro" id="IPR029044">
    <property type="entry name" value="Nucleotide-diphossugar_trans"/>
</dbReference>
<dbReference type="InterPro" id="IPR005835">
    <property type="entry name" value="NTP_transferase_dom"/>
</dbReference>
<dbReference type="PANTHER" id="PTHR46390:SF1">
    <property type="entry name" value="MANNOSE-1-PHOSPHATE GUANYLYLTRANSFERASE"/>
    <property type="match status" value="1"/>
</dbReference>
<dbReference type="EMBL" id="BPFZ01000004">
    <property type="protein sequence ID" value="GIU66792.1"/>
    <property type="molecule type" value="Genomic_DNA"/>
</dbReference>
<feature type="domain" description="MannoseP isomerase/GMP-like beta-helix" evidence="2">
    <location>
        <begin position="263"/>
        <end position="306"/>
    </location>
</feature>
<dbReference type="Proteomes" id="UP001161064">
    <property type="component" value="Unassembled WGS sequence"/>
</dbReference>
<accession>A0ABQ4PUY0</accession>
<comment type="caution">
    <text evidence="3">The sequence shown here is derived from an EMBL/GenBank/DDBJ whole genome shotgun (WGS) entry which is preliminary data.</text>
</comment>
<keyword evidence="4" id="KW-1185">Reference proteome</keyword>
<evidence type="ECO:0008006" key="5">
    <source>
        <dbReference type="Google" id="ProtNLM"/>
    </source>
</evidence>
<dbReference type="InterPro" id="IPR054566">
    <property type="entry name" value="ManC/GMP-like_b-helix"/>
</dbReference>
<reference evidence="3" key="2">
    <citation type="journal article" date="2023" name="ISME Commun">
        <title>Characterization of a bloom-associated alphaproteobacterial lineage, 'Candidatus Phycosocius': insights into freshwater algal-bacterial interactions.</title>
        <authorList>
            <person name="Tanabe Y."/>
            <person name="Yamaguchi H."/>
            <person name="Yoshida M."/>
            <person name="Kai A."/>
            <person name="Okazaki Y."/>
        </authorList>
    </citation>
    <scope>NUCLEOTIDE SEQUENCE</scope>
    <source>
        <strain evidence="3">BOTRYCO-1</strain>
    </source>
</reference>
<evidence type="ECO:0000259" key="2">
    <source>
        <dbReference type="Pfam" id="PF22640"/>
    </source>
</evidence>
<gene>
    <name evidence="3" type="ORF">PsB1_0946</name>
</gene>
<dbReference type="InterPro" id="IPR051161">
    <property type="entry name" value="Mannose-6P_isomerase_type2"/>
</dbReference>
<evidence type="ECO:0000259" key="1">
    <source>
        <dbReference type="Pfam" id="PF00483"/>
    </source>
</evidence>
<feature type="domain" description="Nucleotidyl transferase" evidence="1">
    <location>
        <begin position="17"/>
        <end position="252"/>
    </location>
</feature>
<dbReference type="Gene3D" id="3.90.550.10">
    <property type="entry name" value="Spore Coat Polysaccharide Biosynthesis Protein SpsA, Chain A"/>
    <property type="match status" value="1"/>
</dbReference>
<evidence type="ECO:0000313" key="4">
    <source>
        <dbReference type="Proteomes" id="UP001161064"/>
    </source>
</evidence>
<dbReference type="SUPFAM" id="SSF159283">
    <property type="entry name" value="Guanosine diphospho-D-mannose pyrophosphorylase/mannose-6-phosphate isomerase linker domain"/>
    <property type="match status" value="1"/>
</dbReference>
<reference evidence="3" key="1">
    <citation type="submission" date="2021-05" db="EMBL/GenBank/DDBJ databases">
        <authorList>
            <person name="Tanabe Y."/>
        </authorList>
    </citation>
    <scope>NUCLEOTIDE SEQUENCE</scope>
    <source>
        <strain evidence="3">BOTRYCO-1</strain>
    </source>
</reference>
<dbReference type="SUPFAM" id="SSF53448">
    <property type="entry name" value="Nucleotide-diphospho-sugar transferases"/>
    <property type="match status" value="1"/>
</dbReference>
<proteinExistence type="predicted"/>
<evidence type="ECO:0000313" key="3">
    <source>
        <dbReference type="EMBL" id="GIU66792.1"/>
    </source>
</evidence>